<evidence type="ECO:0000313" key="1">
    <source>
        <dbReference type="EMBL" id="KAH3721527.1"/>
    </source>
</evidence>
<dbReference type="Proteomes" id="UP000828390">
    <property type="component" value="Unassembled WGS sequence"/>
</dbReference>
<reference evidence="1" key="2">
    <citation type="submission" date="2020-11" db="EMBL/GenBank/DDBJ databases">
        <authorList>
            <person name="McCartney M.A."/>
            <person name="Auch B."/>
            <person name="Kono T."/>
            <person name="Mallez S."/>
            <person name="Becker A."/>
            <person name="Gohl D.M."/>
            <person name="Silverstein K.A.T."/>
            <person name="Koren S."/>
            <person name="Bechman K.B."/>
            <person name="Herman A."/>
            <person name="Abrahante J.E."/>
            <person name="Garbe J."/>
        </authorList>
    </citation>
    <scope>NUCLEOTIDE SEQUENCE</scope>
    <source>
        <strain evidence="1">Duluth1</strain>
        <tissue evidence="1">Whole animal</tissue>
    </source>
</reference>
<reference evidence="1" key="1">
    <citation type="journal article" date="2019" name="bioRxiv">
        <title>The Genome of the Zebra Mussel, Dreissena polymorpha: A Resource for Invasive Species Research.</title>
        <authorList>
            <person name="McCartney M.A."/>
            <person name="Auch B."/>
            <person name="Kono T."/>
            <person name="Mallez S."/>
            <person name="Zhang Y."/>
            <person name="Obille A."/>
            <person name="Becker A."/>
            <person name="Abrahante J.E."/>
            <person name="Garbe J."/>
            <person name="Badalamenti J.P."/>
            <person name="Herman A."/>
            <person name="Mangelson H."/>
            <person name="Liachko I."/>
            <person name="Sullivan S."/>
            <person name="Sone E.D."/>
            <person name="Koren S."/>
            <person name="Silverstein K.A.T."/>
            <person name="Beckman K.B."/>
            <person name="Gohl D.M."/>
        </authorList>
    </citation>
    <scope>NUCLEOTIDE SEQUENCE</scope>
    <source>
        <strain evidence="1">Duluth1</strain>
        <tissue evidence="1">Whole animal</tissue>
    </source>
</reference>
<sequence>MPRRTSTPVSCATEFMYSRYVISKFPRADTRTIDNDDVSKLALNDHLSKERTPNKDCVNNMTQKQPKKRLRCVFVDVSDGEA</sequence>
<gene>
    <name evidence="1" type="ORF">DPMN_064456</name>
</gene>
<keyword evidence="2" id="KW-1185">Reference proteome</keyword>
<dbReference type="AlphaFoldDB" id="A0A9D4CCA4"/>
<protein>
    <submittedName>
        <fullName evidence="1">Uncharacterized protein</fullName>
    </submittedName>
</protein>
<organism evidence="1 2">
    <name type="scientific">Dreissena polymorpha</name>
    <name type="common">Zebra mussel</name>
    <name type="synonym">Mytilus polymorpha</name>
    <dbReference type="NCBI Taxonomy" id="45954"/>
    <lineage>
        <taxon>Eukaryota</taxon>
        <taxon>Metazoa</taxon>
        <taxon>Spiralia</taxon>
        <taxon>Lophotrochozoa</taxon>
        <taxon>Mollusca</taxon>
        <taxon>Bivalvia</taxon>
        <taxon>Autobranchia</taxon>
        <taxon>Heteroconchia</taxon>
        <taxon>Euheterodonta</taxon>
        <taxon>Imparidentia</taxon>
        <taxon>Neoheterodontei</taxon>
        <taxon>Myida</taxon>
        <taxon>Dreissenoidea</taxon>
        <taxon>Dreissenidae</taxon>
        <taxon>Dreissena</taxon>
    </lineage>
</organism>
<dbReference type="EMBL" id="JAIWYP010000013">
    <property type="protein sequence ID" value="KAH3721527.1"/>
    <property type="molecule type" value="Genomic_DNA"/>
</dbReference>
<comment type="caution">
    <text evidence="1">The sequence shown here is derived from an EMBL/GenBank/DDBJ whole genome shotgun (WGS) entry which is preliminary data.</text>
</comment>
<name>A0A9D4CCA4_DREPO</name>
<proteinExistence type="predicted"/>
<accession>A0A9D4CCA4</accession>
<evidence type="ECO:0000313" key="2">
    <source>
        <dbReference type="Proteomes" id="UP000828390"/>
    </source>
</evidence>